<dbReference type="InterPro" id="IPR010285">
    <property type="entry name" value="DNA_helicase_pif1-like_DEAD"/>
</dbReference>
<dbReference type="InterPro" id="IPR027417">
    <property type="entry name" value="P-loop_NTPase"/>
</dbReference>
<keyword evidence="1" id="KW-0234">DNA repair</keyword>
<dbReference type="OrthoDB" id="6155655at2759"/>
<feature type="domain" description="DNA helicase Pif1-like DEAD-box helicase" evidence="2">
    <location>
        <begin position="6"/>
        <end position="133"/>
    </location>
</feature>
<comment type="cofactor">
    <cofactor evidence="1">
        <name>Mg(2+)</name>
        <dbReference type="ChEBI" id="CHEBI:18420"/>
    </cofactor>
</comment>
<comment type="similarity">
    <text evidence="1">Belongs to the helicase family.</text>
</comment>
<accession>A0A0L8ICM7</accession>
<dbReference type="EMBL" id="KQ415992">
    <property type="protein sequence ID" value="KOF99268.1"/>
    <property type="molecule type" value="Genomic_DNA"/>
</dbReference>
<dbReference type="EC" id="5.6.2.3" evidence="1"/>
<keyword evidence="1" id="KW-0347">Helicase</keyword>
<organism evidence="3">
    <name type="scientific">Octopus bimaculoides</name>
    <name type="common">California two-spotted octopus</name>
    <dbReference type="NCBI Taxonomy" id="37653"/>
    <lineage>
        <taxon>Eukaryota</taxon>
        <taxon>Metazoa</taxon>
        <taxon>Spiralia</taxon>
        <taxon>Lophotrochozoa</taxon>
        <taxon>Mollusca</taxon>
        <taxon>Cephalopoda</taxon>
        <taxon>Coleoidea</taxon>
        <taxon>Octopodiformes</taxon>
        <taxon>Octopoda</taxon>
        <taxon>Incirrata</taxon>
        <taxon>Octopodidae</taxon>
        <taxon>Octopus</taxon>
    </lineage>
</organism>
<dbReference type="GO" id="GO:0043139">
    <property type="term" value="F:5'-3' DNA helicase activity"/>
    <property type="evidence" value="ECO:0007669"/>
    <property type="project" value="UniProtKB-EC"/>
</dbReference>
<dbReference type="Gene3D" id="3.40.50.300">
    <property type="entry name" value="P-loop containing nucleotide triphosphate hydrolases"/>
    <property type="match status" value="1"/>
</dbReference>
<protein>
    <recommendedName>
        <fullName evidence="1">ATP-dependent DNA helicase</fullName>
        <ecNumber evidence="1">5.6.2.3</ecNumber>
    </recommendedName>
</protein>
<comment type="catalytic activity">
    <reaction evidence="1">
        <text>ATP + H2O = ADP + phosphate + H(+)</text>
        <dbReference type="Rhea" id="RHEA:13065"/>
        <dbReference type="ChEBI" id="CHEBI:15377"/>
        <dbReference type="ChEBI" id="CHEBI:15378"/>
        <dbReference type="ChEBI" id="CHEBI:30616"/>
        <dbReference type="ChEBI" id="CHEBI:43474"/>
        <dbReference type="ChEBI" id="CHEBI:456216"/>
        <dbReference type="EC" id="5.6.2.3"/>
    </reaction>
</comment>
<feature type="non-terminal residue" evidence="3">
    <location>
        <position position="1"/>
    </location>
</feature>
<dbReference type="Pfam" id="PF05970">
    <property type="entry name" value="PIF1"/>
    <property type="match status" value="1"/>
</dbReference>
<dbReference type="GO" id="GO:0005524">
    <property type="term" value="F:ATP binding"/>
    <property type="evidence" value="ECO:0007669"/>
    <property type="project" value="UniProtKB-KW"/>
</dbReference>
<reference evidence="3" key="1">
    <citation type="submission" date="2015-07" db="EMBL/GenBank/DDBJ databases">
        <title>MeaNS - Measles Nucleotide Surveillance Program.</title>
        <authorList>
            <person name="Tran T."/>
            <person name="Druce J."/>
        </authorList>
    </citation>
    <scope>NUCLEOTIDE SEQUENCE</scope>
    <source>
        <strain evidence="3">UCB-OBI-ISO-001</strain>
        <tissue evidence="3">Gonad</tissue>
    </source>
</reference>
<dbReference type="PANTHER" id="PTHR10492">
    <property type="match status" value="1"/>
</dbReference>
<gene>
    <name evidence="3" type="ORF">OCBIM_22018460mg</name>
</gene>
<evidence type="ECO:0000313" key="3">
    <source>
        <dbReference type="EMBL" id="KOF99268.1"/>
    </source>
</evidence>
<keyword evidence="1" id="KW-0378">Hydrolase</keyword>
<keyword evidence="1" id="KW-0067">ATP-binding</keyword>
<feature type="non-terminal residue" evidence="3">
    <location>
        <position position="232"/>
    </location>
</feature>
<sequence length="232" mass="25931">IVPLPGFAATILPGGQTAHSAFKIPPHLVTSDRLICNISNDSGSAEALCQCHRIIWEECTMSQRNAMEALGNTLQDIRGNNKSMGRDTLVLSGGFRQTLPVIPRRTRSDEIKACIKSSHLWNKVLKFSFNTNVLAHIAIMVNSPAELKNRVLPDFSNNYNSHTWLCEMAILTPKNETVARINLELMNKTPTIIKKYKSVDSVLDKNQAVHYPTEFLYSLEPPGIPPHKLFLK</sequence>
<dbReference type="GO" id="GO:0016887">
    <property type="term" value="F:ATP hydrolysis activity"/>
    <property type="evidence" value="ECO:0007669"/>
    <property type="project" value="RHEA"/>
</dbReference>
<dbReference type="PANTHER" id="PTHR10492:SF94">
    <property type="entry name" value="ATP-DEPENDENT DNA HELICASE"/>
    <property type="match status" value="1"/>
</dbReference>
<keyword evidence="1" id="KW-0547">Nucleotide-binding</keyword>
<dbReference type="AlphaFoldDB" id="A0A0L8ICM7"/>
<dbReference type="GO" id="GO:0000723">
    <property type="term" value="P:telomere maintenance"/>
    <property type="evidence" value="ECO:0007669"/>
    <property type="project" value="InterPro"/>
</dbReference>
<name>A0A0L8ICM7_OCTBM</name>
<dbReference type="GO" id="GO:0006310">
    <property type="term" value="P:DNA recombination"/>
    <property type="evidence" value="ECO:0007669"/>
    <property type="project" value="UniProtKB-KW"/>
</dbReference>
<dbReference type="GO" id="GO:0006281">
    <property type="term" value="P:DNA repair"/>
    <property type="evidence" value="ECO:0007669"/>
    <property type="project" value="UniProtKB-KW"/>
</dbReference>
<keyword evidence="1" id="KW-0233">DNA recombination</keyword>
<keyword evidence="1" id="KW-0227">DNA damage</keyword>
<proteinExistence type="inferred from homology"/>
<evidence type="ECO:0000259" key="2">
    <source>
        <dbReference type="Pfam" id="PF05970"/>
    </source>
</evidence>
<evidence type="ECO:0000256" key="1">
    <source>
        <dbReference type="RuleBase" id="RU363044"/>
    </source>
</evidence>